<accession>A0AAV9HS52</accession>
<evidence type="ECO:0000313" key="4">
    <source>
        <dbReference type="Proteomes" id="UP001321749"/>
    </source>
</evidence>
<name>A0AAV9HS52_9PEZI</name>
<keyword evidence="4" id="KW-1185">Reference proteome</keyword>
<protein>
    <submittedName>
        <fullName evidence="3">Uncharacterized protein</fullName>
    </submittedName>
</protein>
<evidence type="ECO:0000313" key="3">
    <source>
        <dbReference type="EMBL" id="KAK4462307.1"/>
    </source>
</evidence>
<feature type="transmembrane region" description="Helical" evidence="2">
    <location>
        <begin position="89"/>
        <end position="110"/>
    </location>
</feature>
<dbReference type="AlphaFoldDB" id="A0AAV9HS52"/>
<organism evidence="3 4">
    <name type="scientific">Cladorrhinum samala</name>
    <dbReference type="NCBI Taxonomy" id="585594"/>
    <lineage>
        <taxon>Eukaryota</taxon>
        <taxon>Fungi</taxon>
        <taxon>Dikarya</taxon>
        <taxon>Ascomycota</taxon>
        <taxon>Pezizomycotina</taxon>
        <taxon>Sordariomycetes</taxon>
        <taxon>Sordariomycetidae</taxon>
        <taxon>Sordariales</taxon>
        <taxon>Podosporaceae</taxon>
        <taxon>Cladorrhinum</taxon>
    </lineage>
</organism>
<gene>
    <name evidence="3" type="ORF">QBC42DRAFT_296949</name>
</gene>
<keyword evidence="2" id="KW-0472">Membrane</keyword>
<comment type="caution">
    <text evidence="3">The sequence shown here is derived from an EMBL/GenBank/DDBJ whole genome shotgun (WGS) entry which is preliminary data.</text>
</comment>
<evidence type="ECO:0000256" key="2">
    <source>
        <dbReference type="SAM" id="Phobius"/>
    </source>
</evidence>
<sequence>MRQKSNTITSQHRESHYYRYASPQQSSPYFPFFFFPNLLAQPLPAGPLESSSRESSAGGRAAGNLGLLGRNPEQQGEQAIMIQCIQQPVYTVHVICLAFISLPTLIHVFVEAPENDLFLLL</sequence>
<evidence type="ECO:0000256" key="1">
    <source>
        <dbReference type="SAM" id="MobiDB-lite"/>
    </source>
</evidence>
<dbReference type="EMBL" id="MU864974">
    <property type="protein sequence ID" value="KAK4462307.1"/>
    <property type="molecule type" value="Genomic_DNA"/>
</dbReference>
<reference evidence="3" key="2">
    <citation type="submission" date="2023-06" db="EMBL/GenBank/DDBJ databases">
        <authorList>
            <consortium name="Lawrence Berkeley National Laboratory"/>
            <person name="Mondo S.J."/>
            <person name="Hensen N."/>
            <person name="Bonometti L."/>
            <person name="Westerberg I."/>
            <person name="Brannstrom I.O."/>
            <person name="Guillou S."/>
            <person name="Cros-Aarteil S."/>
            <person name="Calhoun S."/>
            <person name="Haridas S."/>
            <person name="Kuo A."/>
            <person name="Pangilinan J."/>
            <person name="Riley R."/>
            <person name="Labutti K."/>
            <person name="Andreopoulos B."/>
            <person name="Lipzen A."/>
            <person name="Chen C."/>
            <person name="Yanf M."/>
            <person name="Daum C."/>
            <person name="Ng V."/>
            <person name="Clum A."/>
            <person name="Steindorff A."/>
            <person name="Ohm R."/>
            <person name="Martin F."/>
            <person name="Silar P."/>
            <person name="Natvig D."/>
            <person name="Lalanne C."/>
            <person name="Gautier V."/>
            <person name="Ament-Velasquez S.L."/>
            <person name="Kruys A."/>
            <person name="Hutchinson M.I."/>
            <person name="Powell A.J."/>
            <person name="Barry K."/>
            <person name="Miller A.N."/>
            <person name="Grigoriev I.V."/>
            <person name="Debuchy R."/>
            <person name="Gladieux P."/>
            <person name="Thoren M.H."/>
            <person name="Johannesson H."/>
        </authorList>
    </citation>
    <scope>NUCLEOTIDE SEQUENCE</scope>
    <source>
        <strain evidence="3">PSN324</strain>
    </source>
</reference>
<keyword evidence="2" id="KW-1133">Transmembrane helix</keyword>
<dbReference type="Proteomes" id="UP001321749">
    <property type="component" value="Unassembled WGS sequence"/>
</dbReference>
<keyword evidence="2" id="KW-0812">Transmembrane</keyword>
<feature type="region of interest" description="Disordered" evidence="1">
    <location>
        <begin position="46"/>
        <end position="68"/>
    </location>
</feature>
<reference evidence="3" key="1">
    <citation type="journal article" date="2023" name="Mol. Phylogenet. Evol.">
        <title>Genome-scale phylogeny and comparative genomics of the fungal order Sordariales.</title>
        <authorList>
            <person name="Hensen N."/>
            <person name="Bonometti L."/>
            <person name="Westerberg I."/>
            <person name="Brannstrom I.O."/>
            <person name="Guillou S."/>
            <person name="Cros-Aarteil S."/>
            <person name="Calhoun S."/>
            <person name="Haridas S."/>
            <person name="Kuo A."/>
            <person name="Mondo S."/>
            <person name="Pangilinan J."/>
            <person name="Riley R."/>
            <person name="LaButti K."/>
            <person name="Andreopoulos B."/>
            <person name="Lipzen A."/>
            <person name="Chen C."/>
            <person name="Yan M."/>
            <person name="Daum C."/>
            <person name="Ng V."/>
            <person name="Clum A."/>
            <person name="Steindorff A."/>
            <person name="Ohm R.A."/>
            <person name="Martin F."/>
            <person name="Silar P."/>
            <person name="Natvig D.O."/>
            <person name="Lalanne C."/>
            <person name="Gautier V."/>
            <person name="Ament-Velasquez S.L."/>
            <person name="Kruys A."/>
            <person name="Hutchinson M.I."/>
            <person name="Powell A.J."/>
            <person name="Barry K."/>
            <person name="Miller A.N."/>
            <person name="Grigoriev I.V."/>
            <person name="Debuchy R."/>
            <person name="Gladieux P."/>
            <person name="Hiltunen Thoren M."/>
            <person name="Johannesson H."/>
        </authorList>
    </citation>
    <scope>NUCLEOTIDE SEQUENCE</scope>
    <source>
        <strain evidence="3">PSN324</strain>
    </source>
</reference>
<proteinExistence type="predicted"/>